<dbReference type="NCBIfam" id="TIGR00002">
    <property type="entry name" value="S16"/>
    <property type="match status" value="1"/>
</dbReference>
<keyword evidence="5" id="KW-0687">Ribonucleoprotein</keyword>
<keyword evidence="3 7" id="KW-0378">Hydrolase</keyword>
<dbReference type="InterPro" id="IPR029058">
    <property type="entry name" value="AB_hydrolase_fold"/>
</dbReference>
<dbReference type="InterPro" id="IPR020592">
    <property type="entry name" value="Ribosomal_bS16_CS"/>
</dbReference>
<dbReference type="OrthoDB" id="406844at2759"/>
<dbReference type="Pfam" id="PF01764">
    <property type="entry name" value="Lipase_3"/>
    <property type="match status" value="1"/>
</dbReference>
<feature type="domain" description="Fungal lipase-type" evidence="6">
    <location>
        <begin position="185"/>
        <end position="353"/>
    </location>
</feature>
<accession>A0A1E4S8K3</accession>
<dbReference type="AlphaFoldDB" id="A0A1E4S8K3"/>
<dbReference type="SUPFAM" id="SSF54565">
    <property type="entry name" value="Ribosomal protein S16"/>
    <property type="match status" value="1"/>
</dbReference>
<dbReference type="GO" id="GO:1990904">
    <property type="term" value="C:ribonucleoprotein complex"/>
    <property type="evidence" value="ECO:0007669"/>
    <property type="project" value="UniProtKB-KW"/>
</dbReference>
<comment type="similarity">
    <text evidence="1">Belongs to the bacterial ribosomal protein bS16 family.</text>
</comment>
<sequence length="431" mass="49068">MTKGLVRIRLARFGRVDQPVYNIVVTKKRLARDQKPIEVLGTYNPIAPPLKPWEKKQKPAKHIELDFDRTKYWLSVVISSTFDDKTTVNTSIVNVLKKPSRELPDQSMLNLSLLDQFKEQVHWSQLAYCTISPYFKTGPLDQACIVYDFQKKNTAIEKHFMPIFNGIHSGTGILGVDHDDKVVHLSFRGTITPGDWKSDLNIGQCSYSPVISTISDSFKRKHKIKSIGNKMRPCDGCLVHCGIYRSFEKFIPKVFAMVQPYLNDGYSLEITGHSLGGAYAQLAGMEYRVMGYQPKVVTFGQLRITNPKLSQWSDELFESERFAKLIEKGSLILKGSYIRVVHQSDFITRFPPRIHPLKDFSHSGVTFEVLGYDLPQNMSNVLFLGKGDPERDWSCNSDFTSIKTYTLAIAHTAYFIPIPLPAFDDPMEEIQ</sequence>
<proteinExistence type="inferred from homology"/>
<gene>
    <name evidence="7" type="ORF">CYBJADRAFT_181950</name>
</gene>
<dbReference type="HAMAP" id="MF_00385">
    <property type="entry name" value="Ribosomal_bS16"/>
    <property type="match status" value="1"/>
</dbReference>
<evidence type="ECO:0000256" key="2">
    <source>
        <dbReference type="ARBA" id="ARBA00013279"/>
    </source>
</evidence>
<dbReference type="InterPro" id="IPR000307">
    <property type="entry name" value="Ribosomal_bS16"/>
</dbReference>
<dbReference type="InterPro" id="IPR051299">
    <property type="entry name" value="AB_hydrolase_lip/est"/>
</dbReference>
<dbReference type="EMBL" id="KV453925">
    <property type="protein sequence ID" value="ODV75732.1"/>
    <property type="molecule type" value="Genomic_DNA"/>
</dbReference>
<name>A0A1E4S8K3_CYBJN</name>
<protein>
    <recommendedName>
        <fullName evidence="2">triacylglycerol lipase</fullName>
        <ecNumber evidence="2">3.1.1.3</ecNumber>
    </recommendedName>
</protein>
<dbReference type="RefSeq" id="XP_020072771.1">
    <property type="nucleotide sequence ID" value="XM_020217020.1"/>
</dbReference>
<dbReference type="PANTHER" id="PTHR46640">
    <property type="entry name" value="TRIACYLGLYCEROL LIPASE, PUTATIVE (AFU_ORTHOLOGUE AFUA_6G06510)-RELATED"/>
    <property type="match status" value="1"/>
</dbReference>
<dbReference type="PROSITE" id="PS00732">
    <property type="entry name" value="RIBOSOMAL_S16"/>
    <property type="match status" value="1"/>
</dbReference>
<dbReference type="InterPro" id="IPR023803">
    <property type="entry name" value="Ribosomal_bS16_dom_sf"/>
</dbReference>
<dbReference type="Gene3D" id="3.40.50.1820">
    <property type="entry name" value="alpha/beta hydrolase"/>
    <property type="match status" value="1"/>
</dbReference>
<keyword evidence="8" id="KW-1185">Reference proteome</keyword>
<dbReference type="GO" id="GO:0006412">
    <property type="term" value="P:translation"/>
    <property type="evidence" value="ECO:0007669"/>
    <property type="project" value="InterPro"/>
</dbReference>
<dbReference type="GeneID" id="30991416"/>
<dbReference type="Pfam" id="PF00886">
    <property type="entry name" value="Ribosomal_S16"/>
    <property type="match status" value="1"/>
</dbReference>
<evidence type="ECO:0000256" key="3">
    <source>
        <dbReference type="ARBA" id="ARBA00022801"/>
    </source>
</evidence>
<keyword evidence="4" id="KW-0689">Ribosomal protein</keyword>
<dbReference type="InterPro" id="IPR002921">
    <property type="entry name" value="Fungal_lipase-type"/>
</dbReference>
<dbReference type="GO" id="GO:0006629">
    <property type="term" value="P:lipid metabolic process"/>
    <property type="evidence" value="ECO:0007669"/>
    <property type="project" value="InterPro"/>
</dbReference>
<dbReference type="Gene3D" id="3.30.1320.10">
    <property type="match status" value="1"/>
</dbReference>
<dbReference type="SUPFAM" id="SSF53474">
    <property type="entry name" value="alpha/beta-Hydrolases"/>
    <property type="match status" value="1"/>
</dbReference>
<evidence type="ECO:0000259" key="6">
    <source>
        <dbReference type="Pfam" id="PF01764"/>
    </source>
</evidence>
<evidence type="ECO:0000256" key="1">
    <source>
        <dbReference type="ARBA" id="ARBA00006668"/>
    </source>
</evidence>
<organism evidence="7 8">
    <name type="scientific">Cyberlindnera jadinii (strain ATCC 18201 / CBS 1600 / BCRC 20928 / JCM 3617 / NBRC 0987 / NRRL Y-1542)</name>
    <name type="common">Torula yeast</name>
    <name type="synonym">Candida utilis</name>
    <dbReference type="NCBI Taxonomy" id="983966"/>
    <lineage>
        <taxon>Eukaryota</taxon>
        <taxon>Fungi</taxon>
        <taxon>Dikarya</taxon>
        <taxon>Ascomycota</taxon>
        <taxon>Saccharomycotina</taxon>
        <taxon>Saccharomycetes</taxon>
        <taxon>Phaffomycetales</taxon>
        <taxon>Phaffomycetaceae</taxon>
        <taxon>Cyberlindnera</taxon>
    </lineage>
</organism>
<dbReference type="CDD" id="cd00519">
    <property type="entry name" value="Lipase_3"/>
    <property type="match status" value="1"/>
</dbReference>
<reference evidence="7 8" key="1">
    <citation type="journal article" date="2016" name="Proc. Natl. Acad. Sci. U.S.A.">
        <title>Comparative genomics of biotechnologically important yeasts.</title>
        <authorList>
            <person name="Riley R."/>
            <person name="Haridas S."/>
            <person name="Wolfe K.H."/>
            <person name="Lopes M.R."/>
            <person name="Hittinger C.T."/>
            <person name="Goeker M."/>
            <person name="Salamov A.A."/>
            <person name="Wisecaver J.H."/>
            <person name="Long T.M."/>
            <person name="Calvey C.H."/>
            <person name="Aerts A.L."/>
            <person name="Barry K.W."/>
            <person name="Choi C."/>
            <person name="Clum A."/>
            <person name="Coughlan A.Y."/>
            <person name="Deshpande S."/>
            <person name="Douglass A.P."/>
            <person name="Hanson S.J."/>
            <person name="Klenk H.-P."/>
            <person name="LaButti K.M."/>
            <person name="Lapidus A."/>
            <person name="Lindquist E.A."/>
            <person name="Lipzen A.M."/>
            <person name="Meier-Kolthoff J.P."/>
            <person name="Ohm R.A."/>
            <person name="Otillar R.P."/>
            <person name="Pangilinan J.L."/>
            <person name="Peng Y."/>
            <person name="Rokas A."/>
            <person name="Rosa C.A."/>
            <person name="Scheuner C."/>
            <person name="Sibirny A.A."/>
            <person name="Slot J.C."/>
            <person name="Stielow J.B."/>
            <person name="Sun H."/>
            <person name="Kurtzman C.P."/>
            <person name="Blackwell M."/>
            <person name="Grigoriev I.V."/>
            <person name="Jeffries T.W."/>
        </authorList>
    </citation>
    <scope>NUCLEOTIDE SEQUENCE [LARGE SCALE GENOMIC DNA]</scope>
    <source>
        <strain evidence="8">ATCC 18201 / CBS 1600 / BCRC 20928 / JCM 3617 / NBRC 0987 / NRRL Y-1542</strain>
    </source>
</reference>
<dbReference type="GO" id="GO:0003735">
    <property type="term" value="F:structural constituent of ribosome"/>
    <property type="evidence" value="ECO:0007669"/>
    <property type="project" value="InterPro"/>
</dbReference>
<dbReference type="EC" id="3.1.1.3" evidence="2"/>
<dbReference type="PANTHER" id="PTHR46640:SF3">
    <property type="entry name" value="LIPASE LIH1-RELATED"/>
    <property type="match status" value="1"/>
</dbReference>
<dbReference type="GO" id="GO:0005737">
    <property type="term" value="C:cytoplasm"/>
    <property type="evidence" value="ECO:0007669"/>
    <property type="project" value="UniProtKB-ARBA"/>
</dbReference>
<dbReference type="GO" id="GO:0005840">
    <property type="term" value="C:ribosome"/>
    <property type="evidence" value="ECO:0007669"/>
    <property type="project" value="UniProtKB-KW"/>
</dbReference>
<evidence type="ECO:0000256" key="4">
    <source>
        <dbReference type="ARBA" id="ARBA00022980"/>
    </source>
</evidence>
<evidence type="ECO:0000313" key="8">
    <source>
        <dbReference type="Proteomes" id="UP000094389"/>
    </source>
</evidence>
<dbReference type="GO" id="GO:0004806">
    <property type="term" value="F:triacylglycerol lipase activity"/>
    <property type="evidence" value="ECO:0007669"/>
    <property type="project" value="UniProtKB-EC"/>
</dbReference>
<evidence type="ECO:0000256" key="5">
    <source>
        <dbReference type="ARBA" id="ARBA00023274"/>
    </source>
</evidence>
<dbReference type="Proteomes" id="UP000094389">
    <property type="component" value="Unassembled WGS sequence"/>
</dbReference>
<evidence type="ECO:0000313" key="7">
    <source>
        <dbReference type="EMBL" id="ODV75732.1"/>
    </source>
</evidence>